<protein>
    <submittedName>
        <fullName evidence="2">GNAT family N-acetyltransferase</fullName>
    </submittedName>
</protein>
<dbReference type="CDD" id="cd04301">
    <property type="entry name" value="NAT_SF"/>
    <property type="match status" value="1"/>
</dbReference>
<evidence type="ECO:0000313" key="2">
    <source>
        <dbReference type="EMBL" id="WWF05718.1"/>
    </source>
</evidence>
<dbReference type="Pfam" id="PF00583">
    <property type="entry name" value="Acetyltransf_1"/>
    <property type="match status" value="1"/>
</dbReference>
<keyword evidence="3" id="KW-1185">Reference proteome</keyword>
<feature type="domain" description="N-acetyltransferase" evidence="1">
    <location>
        <begin position="6"/>
        <end position="176"/>
    </location>
</feature>
<evidence type="ECO:0000259" key="1">
    <source>
        <dbReference type="PROSITE" id="PS51186"/>
    </source>
</evidence>
<proteinExistence type="predicted"/>
<gene>
    <name evidence="2" type="ORF">N5P18_02260</name>
</gene>
<dbReference type="SUPFAM" id="SSF55729">
    <property type="entry name" value="Acyl-CoA N-acyltransferases (Nat)"/>
    <property type="match status" value="1"/>
</dbReference>
<dbReference type="InterPro" id="IPR016181">
    <property type="entry name" value="Acyl_CoA_acyltransferase"/>
</dbReference>
<organism evidence="2 3">
    <name type="scientific">Janibacter terrae</name>
    <dbReference type="NCBI Taxonomy" id="103817"/>
    <lineage>
        <taxon>Bacteria</taxon>
        <taxon>Bacillati</taxon>
        <taxon>Actinomycetota</taxon>
        <taxon>Actinomycetes</taxon>
        <taxon>Micrococcales</taxon>
        <taxon>Intrasporangiaceae</taxon>
        <taxon>Janibacter</taxon>
    </lineage>
</organism>
<dbReference type="Gene3D" id="3.40.630.30">
    <property type="match status" value="1"/>
</dbReference>
<name>A0ABZ2FHQ8_9MICO</name>
<dbReference type="RefSeq" id="WP_338538557.1">
    <property type="nucleotide sequence ID" value="NZ_CP104874.1"/>
</dbReference>
<reference evidence="2 3" key="1">
    <citation type="submission" date="2022-09" db="EMBL/GenBank/DDBJ databases">
        <title>Complete genome sequence of Janibacter terrae strain COS04-44, PCL-degrading bacteria isolated from oil spilled coast.</title>
        <authorList>
            <person name="Park H."/>
            <person name="Kim J.Y."/>
            <person name="An S.H."/>
            <person name="Lee C.M."/>
            <person name="Weon H.-Y."/>
        </authorList>
    </citation>
    <scope>NUCLEOTIDE SEQUENCE [LARGE SCALE GENOMIC DNA]</scope>
    <source>
        <strain evidence="2 3">COS04-44</strain>
    </source>
</reference>
<dbReference type="Proteomes" id="UP001381003">
    <property type="component" value="Chromosome"/>
</dbReference>
<sequence length="267" mass="28688">MAQDELMIRAATPRDEGGIARLFAELSPTSARLRFSHAVAPDEIADLAVLRPGTTSLVALRAGVVVAEARYERTSEDEPPELAMAVADGQQGRGLGTRMLGALRERAAADGLLTLRAVVRTDNRGMLRLLRTTSAAIAAPVEQGEVVFDLATDDLMPPWPTGRAARKVLIETRTLLDTPEVEALWEAGVEVRKCQGPVNDAGRTCPALEHGECRLADTADAVVSLLPQDDPTCRLIADDHATHRGEALVARTHAQWREAAPGLTEQD</sequence>
<dbReference type="EMBL" id="CP104874">
    <property type="protein sequence ID" value="WWF05718.1"/>
    <property type="molecule type" value="Genomic_DNA"/>
</dbReference>
<accession>A0ABZ2FHQ8</accession>
<dbReference type="InterPro" id="IPR000182">
    <property type="entry name" value="GNAT_dom"/>
</dbReference>
<evidence type="ECO:0000313" key="3">
    <source>
        <dbReference type="Proteomes" id="UP001381003"/>
    </source>
</evidence>
<dbReference type="PROSITE" id="PS51186">
    <property type="entry name" value="GNAT"/>
    <property type="match status" value="1"/>
</dbReference>